<dbReference type="InterPro" id="IPR050810">
    <property type="entry name" value="Bact_Secretion_Sys_Channel"/>
</dbReference>
<feature type="chain" id="PRO_5030692744" evidence="12">
    <location>
        <begin position="25"/>
        <end position="679"/>
    </location>
</feature>
<evidence type="ECO:0000256" key="3">
    <source>
        <dbReference type="ARBA" id="ARBA00022448"/>
    </source>
</evidence>
<feature type="domain" description="GspD-like N0" evidence="15">
    <location>
        <begin position="63"/>
        <end position="131"/>
    </location>
</feature>
<keyword evidence="6 12" id="KW-0732">Signal</keyword>
<evidence type="ECO:0000256" key="9">
    <source>
        <dbReference type="ARBA" id="ARBA00023237"/>
    </source>
</evidence>
<reference evidence="16 17" key="1">
    <citation type="submission" date="2020-08" db="EMBL/GenBank/DDBJ databases">
        <title>Genomic Encyclopedia of Type Strains, Phase IV (KMG-IV): sequencing the most valuable type-strain genomes for metagenomic binning, comparative biology and taxonomic classification.</title>
        <authorList>
            <person name="Goeker M."/>
        </authorList>
    </citation>
    <scope>NUCLEOTIDE SEQUENCE [LARGE SCALE GENOMIC DNA]</scope>
    <source>
        <strain evidence="16 17">DSM 29348</strain>
    </source>
</reference>
<sequence length="679" mass="71534">MMRDQLKRIGLGLLLVALVAPAAAQEDDSARDVRTTIVPGNGNIPAPRLSGGDKPLARGDISLNFPGVSVQQVARAVLGDILHVPFSIDPTLDTPVTVVSDRPIARSAVMPFLEGAFRASGLAIINSNGTYIVTTVEQARQQAGLVGEGNSGFGNESFTLQFVSATLLQRVLETVLPGLVVNIDAGQNVLTIAGTTGQRSAVRDLVQRFDVNWLRNMSFALYVPRRTDARLIVPELEKLVDGPGAPTAGLVKLIAMDRLNGILAVSSQPQYLQDVQRWVDILDREGENSQPRIFVYRVQNGRSADLAKTILAAFGMARGGASGQARGNATEDGLATGAAGNGRGLYGQNQAADADGSGGGGEAMPTVGNGQQEGARGSGGLPTGMTITSDEANNAVVVYATPQTYAIIEDALRKLDIPPLQVLIEVAITEVSLNDELRYGVQWLFRDGNDEAALTRGTSAVPTRIFPGLSLGYSNGGSVQATLNALEGLTKVNVVSAPKLLVINNQTASLQVGDQVPISSSSAVSVQNPDAPIVNAIEYKDTGVILKITPRVNSGGLVLLDISQEVSDVSSTSTSNIDSPTISTRRLATSIAVQDSQTIALGGLIRAIKTQGNDGIPLLSRIPVLGALFGTKTQNDRRTELLIMLRPRVVRTVDDGRAITDELRDKIQTLKPGTRGADL</sequence>
<keyword evidence="9" id="KW-0998">Cell outer membrane</keyword>
<proteinExistence type="inferred from homology"/>
<evidence type="ECO:0000259" key="14">
    <source>
        <dbReference type="Pfam" id="PF03958"/>
    </source>
</evidence>
<gene>
    <name evidence="16" type="ORF">GGR44_000077</name>
</gene>
<feature type="region of interest" description="Disordered" evidence="11">
    <location>
        <begin position="346"/>
        <end position="386"/>
    </location>
</feature>
<keyword evidence="17" id="KW-1185">Reference proteome</keyword>
<organism evidence="16 17">
    <name type="scientific">Sphingobium fontiphilum</name>
    <dbReference type="NCBI Taxonomy" id="944425"/>
    <lineage>
        <taxon>Bacteria</taxon>
        <taxon>Pseudomonadati</taxon>
        <taxon>Pseudomonadota</taxon>
        <taxon>Alphaproteobacteria</taxon>
        <taxon>Sphingomonadales</taxon>
        <taxon>Sphingomonadaceae</taxon>
        <taxon>Sphingobium</taxon>
    </lineage>
</organism>
<comment type="caution">
    <text evidence="16">The sequence shown here is derived from an EMBL/GenBank/DDBJ whole genome shotgun (WGS) entry which is preliminary data.</text>
</comment>
<evidence type="ECO:0000256" key="7">
    <source>
        <dbReference type="ARBA" id="ARBA00022927"/>
    </source>
</evidence>
<dbReference type="InterPro" id="IPR049371">
    <property type="entry name" value="GspD-like_N0"/>
</dbReference>
<dbReference type="InterPro" id="IPR004846">
    <property type="entry name" value="T2SS/T3SS_dom"/>
</dbReference>
<comment type="subcellular location">
    <subcellularLocation>
        <location evidence="1 10">Cell outer membrane</location>
    </subcellularLocation>
</comment>
<keyword evidence="8" id="KW-0472">Membrane</keyword>
<keyword evidence="5" id="KW-0812">Transmembrane</keyword>
<evidence type="ECO:0000256" key="11">
    <source>
        <dbReference type="SAM" id="MobiDB-lite"/>
    </source>
</evidence>
<evidence type="ECO:0000256" key="8">
    <source>
        <dbReference type="ARBA" id="ARBA00023136"/>
    </source>
</evidence>
<evidence type="ECO:0000256" key="4">
    <source>
        <dbReference type="ARBA" id="ARBA00022452"/>
    </source>
</evidence>
<evidence type="ECO:0000256" key="1">
    <source>
        <dbReference type="ARBA" id="ARBA00004442"/>
    </source>
</evidence>
<name>A0A7W6GLR5_9SPHN</name>
<dbReference type="Pfam" id="PF00263">
    <property type="entry name" value="Secretin"/>
    <property type="match status" value="1"/>
</dbReference>
<dbReference type="Gene3D" id="3.30.1370.120">
    <property type="match status" value="2"/>
</dbReference>
<dbReference type="NCBIfam" id="TIGR02517">
    <property type="entry name" value="type_II_gspD"/>
    <property type="match status" value="1"/>
</dbReference>
<dbReference type="PRINTS" id="PR00811">
    <property type="entry name" value="BCTERIALGSPD"/>
</dbReference>
<dbReference type="AlphaFoldDB" id="A0A7W6GLR5"/>
<evidence type="ECO:0000256" key="5">
    <source>
        <dbReference type="ARBA" id="ARBA00022692"/>
    </source>
</evidence>
<evidence type="ECO:0000259" key="13">
    <source>
        <dbReference type="Pfam" id="PF00263"/>
    </source>
</evidence>
<evidence type="ECO:0000256" key="6">
    <source>
        <dbReference type="ARBA" id="ARBA00022729"/>
    </source>
</evidence>
<feature type="domain" description="Type II/III secretion system secretin-like" evidence="13">
    <location>
        <begin position="485"/>
        <end position="651"/>
    </location>
</feature>
<dbReference type="Pfam" id="PF21305">
    <property type="entry name" value="type_II_gspD_N0"/>
    <property type="match status" value="1"/>
</dbReference>
<dbReference type="GO" id="GO:0015628">
    <property type="term" value="P:protein secretion by the type II secretion system"/>
    <property type="evidence" value="ECO:0007669"/>
    <property type="project" value="InterPro"/>
</dbReference>
<evidence type="ECO:0000256" key="2">
    <source>
        <dbReference type="ARBA" id="ARBA00006980"/>
    </source>
</evidence>
<dbReference type="EMBL" id="JACIEB010000001">
    <property type="protein sequence ID" value="MBB3980446.1"/>
    <property type="molecule type" value="Genomic_DNA"/>
</dbReference>
<dbReference type="Proteomes" id="UP000552757">
    <property type="component" value="Unassembled WGS sequence"/>
</dbReference>
<dbReference type="GO" id="GO:0015627">
    <property type="term" value="C:type II protein secretion system complex"/>
    <property type="evidence" value="ECO:0007669"/>
    <property type="project" value="InterPro"/>
</dbReference>
<evidence type="ECO:0000313" key="17">
    <source>
        <dbReference type="Proteomes" id="UP000552757"/>
    </source>
</evidence>
<accession>A0A7W6GLR5</accession>
<comment type="similarity">
    <text evidence="2">Belongs to the bacterial secretin family. GSP D subfamily.</text>
</comment>
<dbReference type="InterPro" id="IPR038591">
    <property type="entry name" value="NolW-like_sf"/>
</dbReference>
<dbReference type="GO" id="GO:0009279">
    <property type="term" value="C:cell outer membrane"/>
    <property type="evidence" value="ECO:0007669"/>
    <property type="project" value="UniProtKB-SubCell"/>
</dbReference>
<feature type="signal peptide" evidence="12">
    <location>
        <begin position="1"/>
        <end position="24"/>
    </location>
</feature>
<dbReference type="RefSeq" id="WP_183953477.1">
    <property type="nucleotide sequence ID" value="NZ_JACIEB010000001.1"/>
</dbReference>
<evidence type="ECO:0000313" key="16">
    <source>
        <dbReference type="EMBL" id="MBB3980446.1"/>
    </source>
</evidence>
<dbReference type="PANTHER" id="PTHR30332:SF25">
    <property type="entry name" value="SECRETIN XPSD"/>
    <property type="match status" value="1"/>
</dbReference>
<dbReference type="InterPro" id="IPR005644">
    <property type="entry name" value="NolW-like"/>
</dbReference>
<evidence type="ECO:0000256" key="12">
    <source>
        <dbReference type="SAM" id="SignalP"/>
    </source>
</evidence>
<keyword evidence="7" id="KW-0653">Protein transport</keyword>
<dbReference type="InterPro" id="IPR013356">
    <property type="entry name" value="T2SS_GspD"/>
</dbReference>
<evidence type="ECO:0000256" key="10">
    <source>
        <dbReference type="RuleBase" id="RU004004"/>
    </source>
</evidence>
<dbReference type="InterPro" id="IPR001775">
    <property type="entry name" value="GspD/PilQ"/>
</dbReference>
<dbReference type="Pfam" id="PF03958">
    <property type="entry name" value="Secretin_N"/>
    <property type="match status" value="1"/>
</dbReference>
<protein>
    <submittedName>
        <fullName evidence="16">General secretion pathway protein D</fullName>
    </submittedName>
</protein>
<keyword evidence="3 10" id="KW-0813">Transport</keyword>
<keyword evidence="4" id="KW-1134">Transmembrane beta strand</keyword>
<feature type="domain" description="NolW-like" evidence="14">
    <location>
        <begin position="294"/>
        <end position="421"/>
    </location>
</feature>
<dbReference type="PRINTS" id="PR01032">
    <property type="entry name" value="PHAGEIV"/>
</dbReference>
<evidence type="ECO:0000259" key="15">
    <source>
        <dbReference type="Pfam" id="PF21305"/>
    </source>
</evidence>
<dbReference type="PANTHER" id="PTHR30332">
    <property type="entry name" value="PROBABLE GENERAL SECRETION PATHWAY PROTEIN D"/>
    <property type="match status" value="1"/>
</dbReference>